<dbReference type="Proteomes" id="UP001200307">
    <property type="component" value="Unassembled WGS sequence"/>
</dbReference>
<reference evidence="1" key="1">
    <citation type="submission" date="2021-12" db="EMBL/GenBank/DDBJ databases">
        <authorList>
            <person name="Lv X."/>
        </authorList>
    </citation>
    <scope>NUCLEOTIDE SEQUENCE</scope>
    <source>
        <strain evidence="1">HF2106</strain>
    </source>
</reference>
<protein>
    <submittedName>
        <fullName evidence="1">Uncharacterized protein</fullName>
    </submittedName>
</protein>
<name>A0AAW4YMU8_9BACT</name>
<sequence length="289" mass="34484">MKNHFDLALKLYQSKLEYKVKEDIYFIFSNEAQCQKFKQLVSDVCGEQILFLVLDESLEHFKSKVTIKKFFGLKKLMNKYDYLGVIDSETRFCKTADFAKVFDGIWQSKNMFKANLSLDGFNILRTCFKTLGIYDNRKLQLGTGHYKYNIWFNEIPVYKCDTLPGFFEWLDQFDINGWGNEWLCFEYYIYAAYLIIEKDFHVIKTKYTSMGGIMEYLYNYSEDKQHKILNTLGSHWSSNPNVTNDNTYLLFHLDRNKNTVGYSYGIPFREKVKMYVRMYLTIFKDKLIK</sequence>
<comment type="caution">
    <text evidence="1">The sequence shown here is derived from an EMBL/GenBank/DDBJ whole genome shotgun (WGS) entry which is preliminary data.</text>
</comment>
<evidence type="ECO:0000313" key="1">
    <source>
        <dbReference type="EMBL" id="MCE4122701.1"/>
    </source>
</evidence>
<gene>
    <name evidence="1" type="ORF">LYY06_10565</name>
</gene>
<proteinExistence type="predicted"/>
<evidence type="ECO:0000313" key="2">
    <source>
        <dbReference type="Proteomes" id="UP001200307"/>
    </source>
</evidence>
<dbReference type="RefSeq" id="WP_233339421.1">
    <property type="nucleotide sequence ID" value="NZ_JAJTVO010000018.1"/>
</dbReference>
<organism evidence="1 2">
    <name type="scientific">Segatella copri</name>
    <dbReference type="NCBI Taxonomy" id="165179"/>
    <lineage>
        <taxon>Bacteria</taxon>
        <taxon>Pseudomonadati</taxon>
        <taxon>Bacteroidota</taxon>
        <taxon>Bacteroidia</taxon>
        <taxon>Bacteroidales</taxon>
        <taxon>Prevotellaceae</taxon>
        <taxon>Segatella</taxon>
    </lineage>
</organism>
<dbReference type="EMBL" id="JAJTVO010000018">
    <property type="protein sequence ID" value="MCE4122701.1"/>
    <property type="molecule type" value="Genomic_DNA"/>
</dbReference>
<dbReference type="AlphaFoldDB" id="A0AAW4YMU8"/>
<accession>A0AAW4YMU8</accession>